<dbReference type="PROSITE" id="PS50109">
    <property type="entry name" value="HIS_KIN"/>
    <property type="match status" value="1"/>
</dbReference>
<dbReference type="Gene3D" id="1.10.287.130">
    <property type="match status" value="1"/>
</dbReference>
<dbReference type="Pfam" id="PF02518">
    <property type="entry name" value="HATPase_c"/>
    <property type="match status" value="1"/>
</dbReference>
<dbReference type="InterPro" id="IPR004358">
    <property type="entry name" value="Sig_transdc_His_kin-like_C"/>
</dbReference>
<keyword evidence="13" id="KW-0902">Two-component regulatory system</keyword>
<keyword evidence="9" id="KW-0547">Nucleotide-binding</keyword>
<dbReference type="GO" id="GO:0000155">
    <property type="term" value="F:phosphorelay sensor kinase activity"/>
    <property type="evidence" value="ECO:0007669"/>
    <property type="project" value="InterPro"/>
</dbReference>
<dbReference type="PROSITE" id="PS50885">
    <property type="entry name" value="HAMP"/>
    <property type="match status" value="1"/>
</dbReference>
<dbReference type="CDD" id="cd06225">
    <property type="entry name" value="HAMP"/>
    <property type="match status" value="1"/>
</dbReference>
<evidence type="ECO:0000313" key="18">
    <source>
        <dbReference type="EMBL" id="SFJ59934.1"/>
    </source>
</evidence>
<evidence type="ECO:0000256" key="6">
    <source>
        <dbReference type="ARBA" id="ARBA00022553"/>
    </source>
</evidence>
<keyword evidence="14 15" id="KW-0472">Membrane</keyword>
<dbReference type="InterPro" id="IPR036097">
    <property type="entry name" value="HisK_dim/P_sf"/>
</dbReference>
<keyword evidence="4" id="KW-1003">Cell membrane</keyword>
<dbReference type="Pfam" id="PF00512">
    <property type="entry name" value="HisKA"/>
    <property type="match status" value="1"/>
</dbReference>
<dbReference type="GO" id="GO:0005886">
    <property type="term" value="C:plasma membrane"/>
    <property type="evidence" value="ECO:0007669"/>
    <property type="project" value="UniProtKB-SubCell"/>
</dbReference>
<dbReference type="SMART" id="SM00304">
    <property type="entry name" value="HAMP"/>
    <property type="match status" value="1"/>
</dbReference>
<keyword evidence="11" id="KW-0067">ATP-binding</keyword>
<keyword evidence="10 18" id="KW-0418">Kinase</keyword>
<evidence type="ECO:0000256" key="4">
    <source>
        <dbReference type="ARBA" id="ARBA00022475"/>
    </source>
</evidence>
<keyword evidence="7" id="KW-0808">Transferase</keyword>
<dbReference type="Pfam" id="PF00672">
    <property type="entry name" value="HAMP"/>
    <property type="match status" value="1"/>
</dbReference>
<comment type="subcellular location">
    <subcellularLocation>
        <location evidence="2">Cell inner membrane</location>
        <topology evidence="2">Multi-pass membrane protein</topology>
    </subcellularLocation>
</comment>
<keyword evidence="6" id="KW-0597">Phosphoprotein</keyword>
<dbReference type="EC" id="2.7.13.3" evidence="3"/>
<name>A0A1I3SM91_9RHOB</name>
<evidence type="ECO:0000256" key="7">
    <source>
        <dbReference type="ARBA" id="ARBA00022679"/>
    </source>
</evidence>
<dbReference type="Proteomes" id="UP000199110">
    <property type="component" value="Unassembled WGS sequence"/>
</dbReference>
<evidence type="ECO:0000256" key="12">
    <source>
        <dbReference type="ARBA" id="ARBA00022989"/>
    </source>
</evidence>
<evidence type="ECO:0000259" key="17">
    <source>
        <dbReference type="PROSITE" id="PS50885"/>
    </source>
</evidence>
<keyword evidence="19" id="KW-1185">Reference proteome</keyword>
<evidence type="ECO:0000256" key="9">
    <source>
        <dbReference type="ARBA" id="ARBA00022741"/>
    </source>
</evidence>
<evidence type="ECO:0000256" key="11">
    <source>
        <dbReference type="ARBA" id="ARBA00022840"/>
    </source>
</evidence>
<dbReference type="InterPro" id="IPR036890">
    <property type="entry name" value="HATPase_C_sf"/>
</dbReference>
<dbReference type="PANTHER" id="PTHR44936">
    <property type="entry name" value="SENSOR PROTEIN CREC"/>
    <property type="match status" value="1"/>
</dbReference>
<evidence type="ECO:0000256" key="2">
    <source>
        <dbReference type="ARBA" id="ARBA00004429"/>
    </source>
</evidence>
<feature type="transmembrane region" description="Helical" evidence="15">
    <location>
        <begin position="137"/>
        <end position="156"/>
    </location>
</feature>
<dbReference type="InterPro" id="IPR003660">
    <property type="entry name" value="HAMP_dom"/>
</dbReference>
<evidence type="ECO:0000313" key="19">
    <source>
        <dbReference type="Proteomes" id="UP000199110"/>
    </source>
</evidence>
<evidence type="ECO:0000256" key="1">
    <source>
        <dbReference type="ARBA" id="ARBA00000085"/>
    </source>
</evidence>
<evidence type="ECO:0000256" key="14">
    <source>
        <dbReference type="ARBA" id="ARBA00023136"/>
    </source>
</evidence>
<dbReference type="EMBL" id="FORA01000004">
    <property type="protein sequence ID" value="SFJ59934.1"/>
    <property type="molecule type" value="Genomic_DNA"/>
</dbReference>
<dbReference type="InterPro" id="IPR003594">
    <property type="entry name" value="HATPase_dom"/>
</dbReference>
<keyword evidence="8 15" id="KW-0812">Transmembrane</keyword>
<evidence type="ECO:0000256" key="10">
    <source>
        <dbReference type="ARBA" id="ARBA00022777"/>
    </source>
</evidence>
<evidence type="ECO:0000256" key="13">
    <source>
        <dbReference type="ARBA" id="ARBA00023012"/>
    </source>
</evidence>
<accession>A0A1I3SM91</accession>
<feature type="domain" description="Histidine kinase" evidence="16">
    <location>
        <begin position="216"/>
        <end position="411"/>
    </location>
</feature>
<keyword evidence="5" id="KW-0997">Cell inner membrane</keyword>
<comment type="catalytic activity">
    <reaction evidence="1">
        <text>ATP + protein L-histidine = ADP + protein N-phospho-L-histidine.</text>
        <dbReference type="EC" id="2.7.13.3"/>
    </reaction>
</comment>
<gene>
    <name evidence="18" type="ORF">SAMN04488095_3210</name>
</gene>
<dbReference type="GO" id="GO:0005524">
    <property type="term" value="F:ATP binding"/>
    <property type="evidence" value="ECO:0007669"/>
    <property type="project" value="UniProtKB-KW"/>
</dbReference>
<evidence type="ECO:0000259" key="16">
    <source>
        <dbReference type="PROSITE" id="PS50109"/>
    </source>
</evidence>
<dbReference type="PRINTS" id="PR00344">
    <property type="entry name" value="BCTRLSENSOR"/>
</dbReference>
<organism evidence="18 19">
    <name type="scientific">Jannaschia pohangensis</name>
    <dbReference type="NCBI Taxonomy" id="390807"/>
    <lineage>
        <taxon>Bacteria</taxon>
        <taxon>Pseudomonadati</taxon>
        <taxon>Pseudomonadota</taxon>
        <taxon>Alphaproteobacteria</taxon>
        <taxon>Rhodobacterales</taxon>
        <taxon>Roseobacteraceae</taxon>
        <taxon>Jannaschia</taxon>
    </lineage>
</organism>
<dbReference type="STRING" id="390807.SAMN04488095_3210"/>
<reference evidence="18 19" key="1">
    <citation type="submission" date="2016-10" db="EMBL/GenBank/DDBJ databases">
        <authorList>
            <person name="de Groot N.N."/>
        </authorList>
    </citation>
    <scope>NUCLEOTIDE SEQUENCE [LARGE SCALE GENOMIC DNA]</scope>
    <source>
        <strain evidence="18 19">DSM 19073</strain>
    </source>
</reference>
<evidence type="ECO:0000256" key="3">
    <source>
        <dbReference type="ARBA" id="ARBA00012438"/>
    </source>
</evidence>
<dbReference type="InterPro" id="IPR050980">
    <property type="entry name" value="2C_sensor_his_kinase"/>
</dbReference>
<dbReference type="InterPro" id="IPR005467">
    <property type="entry name" value="His_kinase_dom"/>
</dbReference>
<evidence type="ECO:0000256" key="8">
    <source>
        <dbReference type="ARBA" id="ARBA00022692"/>
    </source>
</evidence>
<dbReference type="InterPro" id="IPR003661">
    <property type="entry name" value="HisK_dim/P_dom"/>
</dbReference>
<evidence type="ECO:0000256" key="15">
    <source>
        <dbReference type="SAM" id="Phobius"/>
    </source>
</evidence>
<dbReference type="SMART" id="SM00388">
    <property type="entry name" value="HisKA"/>
    <property type="match status" value="1"/>
</dbReference>
<dbReference type="Gene3D" id="3.30.565.10">
    <property type="entry name" value="Histidine kinase-like ATPase, C-terminal domain"/>
    <property type="match status" value="1"/>
</dbReference>
<dbReference type="PANTHER" id="PTHR44936:SF5">
    <property type="entry name" value="SENSOR HISTIDINE KINASE ENVZ"/>
    <property type="match status" value="1"/>
</dbReference>
<evidence type="ECO:0000256" key="5">
    <source>
        <dbReference type="ARBA" id="ARBA00022519"/>
    </source>
</evidence>
<dbReference type="CDD" id="cd00082">
    <property type="entry name" value="HisKA"/>
    <property type="match status" value="1"/>
</dbReference>
<sequence>MRRRWLPRSFYARAALILIVPIITLQLAVAVMFLQRHYEGVTVQMTSNMSREINLVRSDPRLAPDLGIQLVPAPTETRVRFWDLSGRAMREQMDLLFPDLATVDLLTTRKVVMIGFEDGTGMAFARSNVSAANPHQLLVLMMATALLMTAVSFLFMRGQIRPIRRLARAAEAFGRGDVAEFRPSGATEVRAAGTAFLEMRNRIERHIEQRTLLLSGVSHDLRTPLTRMKLELSMMDAPEAGDLTRDVEAMERIIDTFLDFARDSANDALAEVDLTALLQEVVDMAAPGAGLTVAGPSVRIRVYPDGIRRAVANLVKNAQRYGTVVRVTVDAGDSAVVIAVEDDGPGIPIGQREAAMRPFARLDSARSNTAGNVGLGLSIVRDVARAHGGALRLANSDLGGLSAQIVLPRERGTGRMVGPAGLE</sequence>
<dbReference type="AlphaFoldDB" id="A0A1I3SM91"/>
<proteinExistence type="predicted"/>
<protein>
    <recommendedName>
        <fullName evidence="3">histidine kinase</fullName>
        <ecNumber evidence="3">2.7.13.3</ecNumber>
    </recommendedName>
</protein>
<feature type="domain" description="HAMP" evidence="17">
    <location>
        <begin position="157"/>
        <end position="208"/>
    </location>
</feature>
<dbReference type="SMART" id="SM00387">
    <property type="entry name" value="HATPase_c"/>
    <property type="match status" value="1"/>
</dbReference>
<keyword evidence="12 15" id="KW-1133">Transmembrane helix</keyword>
<dbReference type="SUPFAM" id="SSF55874">
    <property type="entry name" value="ATPase domain of HSP90 chaperone/DNA topoisomerase II/histidine kinase"/>
    <property type="match status" value="1"/>
</dbReference>
<dbReference type="SUPFAM" id="SSF47384">
    <property type="entry name" value="Homodimeric domain of signal transducing histidine kinase"/>
    <property type="match status" value="1"/>
</dbReference>